<proteinExistence type="predicted"/>
<accession>A0A2M9EXJ5</accession>
<evidence type="ECO:0000256" key="1">
    <source>
        <dbReference type="SAM" id="Phobius"/>
    </source>
</evidence>
<dbReference type="RefSeq" id="WP_100354323.1">
    <property type="nucleotide sequence ID" value="NZ_PCGR01000004.1"/>
</dbReference>
<name>A0A2M9EXJ5_9BACL</name>
<evidence type="ECO:0000313" key="2">
    <source>
        <dbReference type="EMBL" id="PJK15918.1"/>
    </source>
</evidence>
<dbReference type="EMBL" id="PCGR01000004">
    <property type="protein sequence ID" value="PJK15918.1"/>
    <property type="molecule type" value="Genomic_DNA"/>
</dbReference>
<evidence type="ECO:0000313" key="3">
    <source>
        <dbReference type="Proteomes" id="UP000228680"/>
    </source>
</evidence>
<dbReference type="AlphaFoldDB" id="A0A2M9EXJ5"/>
<keyword evidence="1" id="KW-0472">Membrane</keyword>
<keyword evidence="1" id="KW-0812">Transmembrane</keyword>
<gene>
    <name evidence="2" type="ORF">CQS04_11835</name>
</gene>
<organism evidence="2 3">
    <name type="scientific">Chryseomicrobium excrementi</name>
    <dbReference type="NCBI Taxonomy" id="2041346"/>
    <lineage>
        <taxon>Bacteria</taxon>
        <taxon>Bacillati</taxon>
        <taxon>Bacillota</taxon>
        <taxon>Bacilli</taxon>
        <taxon>Bacillales</taxon>
        <taxon>Caryophanaceae</taxon>
        <taxon>Chryseomicrobium</taxon>
    </lineage>
</organism>
<keyword evidence="3" id="KW-1185">Reference proteome</keyword>
<feature type="transmembrane region" description="Helical" evidence="1">
    <location>
        <begin position="50"/>
        <end position="68"/>
    </location>
</feature>
<protein>
    <submittedName>
        <fullName evidence="2">Uncharacterized protein</fullName>
    </submittedName>
</protein>
<sequence>MLWLPLFLLIVFATIQATFAELGVVRYGFLALLAHTFILLYFFHDHPLTWILYILTIQMWALFVVTIFRRNKWREGHLQ</sequence>
<comment type="caution">
    <text evidence="2">The sequence shown here is derived from an EMBL/GenBank/DDBJ whole genome shotgun (WGS) entry which is preliminary data.</text>
</comment>
<reference evidence="2 3" key="1">
    <citation type="submission" date="2017-10" db="EMBL/GenBank/DDBJ databases">
        <title>Draft genome of Chryseomicrobium casticus sp. nov.</title>
        <authorList>
            <person name="Chakraborty R."/>
            <person name="Saha T."/>
        </authorList>
    </citation>
    <scope>NUCLEOTIDE SEQUENCE [LARGE SCALE GENOMIC DNA]</scope>
    <source>
        <strain evidence="2 3">ET03</strain>
    </source>
</reference>
<keyword evidence="1" id="KW-1133">Transmembrane helix</keyword>
<dbReference type="Proteomes" id="UP000228680">
    <property type="component" value="Unassembled WGS sequence"/>
</dbReference>